<reference evidence="2 3" key="1">
    <citation type="submission" date="2017-01" db="EMBL/GenBank/DDBJ databases">
        <authorList>
            <person name="Erauso G."/>
        </authorList>
    </citation>
    <scope>NUCLEOTIDE SEQUENCE [LARGE SCALE GENOMIC DNA]</scope>
    <source>
        <strain evidence="2">MESINF1</strain>
    </source>
</reference>
<evidence type="ECO:0000256" key="1">
    <source>
        <dbReference type="SAM" id="MobiDB-lite"/>
    </source>
</evidence>
<organism evidence="2 3">
    <name type="scientific">Mesotoga infera</name>
    <dbReference type="NCBI Taxonomy" id="1236046"/>
    <lineage>
        <taxon>Bacteria</taxon>
        <taxon>Thermotogati</taxon>
        <taxon>Thermotogota</taxon>
        <taxon>Thermotogae</taxon>
        <taxon>Kosmotogales</taxon>
        <taxon>Kosmotogaceae</taxon>
        <taxon>Mesotoga</taxon>
    </lineage>
</organism>
<feature type="compositionally biased region" description="Basic and acidic residues" evidence="1">
    <location>
        <begin position="15"/>
        <end position="29"/>
    </location>
</feature>
<accession>A0A7Z7PP65</accession>
<keyword evidence="3" id="KW-1185">Reference proteome</keyword>
<gene>
    <name evidence="2" type="ORF">MESINF_1248</name>
</gene>
<evidence type="ECO:0000313" key="3">
    <source>
        <dbReference type="Proteomes" id="UP000250796"/>
    </source>
</evidence>
<dbReference type="Proteomes" id="UP000250796">
    <property type="component" value="Chromosome MESINF"/>
</dbReference>
<name>A0A7Z7PP65_9BACT</name>
<sequence length="29" mass="3189">MTQNHGFLRSRSRVGARDDSIGALRDDTG</sequence>
<dbReference type="AlphaFoldDB" id="A0A7Z7PP65"/>
<feature type="region of interest" description="Disordered" evidence="1">
    <location>
        <begin position="1"/>
        <end position="29"/>
    </location>
</feature>
<protein>
    <submittedName>
        <fullName evidence="2">Uncharacterized protein</fullName>
    </submittedName>
</protein>
<proteinExistence type="predicted"/>
<dbReference type="KEGG" id="minf:MESINF_1248"/>
<evidence type="ECO:0000313" key="2">
    <source>
        <dbReference type="EMBL" id="SSC12692.1"/>
    </source>
</evidence>
<dbReference type="EMBL" id="LS974202">
    <property type="protein sequence ID" value="SSC12692.1"/>
    <property type="molecule type" value="Genomic_DNA"/>
</dbReference>